<organism evidence="2 3">
    <name type="scientific">Fistulifera solaris</name>
    <name type="common">Oleaginous diatom</name>
    <dbReference type="NCBI Taxonomy" id="1519565"/>
    <lineage>
        <taxon>Eukaryota</taxon>
        <taxon>Sar</taxon>
        <taxon>Stramenopiles</taxon>
        <taxon>Ochrophyta</taxon>
        <taxon>Bacillariophyta</taxon>
        <taxon>Bacillariophyceae</taxon>
        <taxon>Bacillariophycidae</taxon>
        <taxon>Naviculales</taxon>
        <taxon>Naviculaceae</taxon>
        <taxon>Fistulifera</taxon>
    </lineage>
</organism>
<evidence type="ECO:0000313" key="3">
    <source>
        <dbReference type="Proteomes" id="UP000198406"/>
    </source>
</evidence>
<dbReference type="Proteomes" id="UP000198406">
    <property type="component" value="Unassembled WGS sequence"/>
</dbReference>
<name>A0A1Z5KBP9_FISSO</name>
<dbReference type="EMBL" id="BDSP01000203">
    <property type="protein sequence ID" value="GAX23626.1"/>
    <property type="molecule type" value="Genomic_DNA"/>
</dbReference>
<keyword evidence="3" id="KW-1185">Reference proteome</keyword>
<dbReference type="AlphaFoldDB" id="A0A1Z5KBP9"/>
<dbReference type="Pfam" id="PF03399">
    <property type="entry name" value="SAC3_GANP"/>
    <property type="match status" value="2"/>
</dbReference>
<proteinExistence type="predicted"/>
<protein>
    <recommendedName>
        <fullName evidence="1">SAC3/GANP/THP3 conserved domain-containing protein</fullName>
    </recommendedName>
</protein>
<evidence type="ECO:0000313" key="2">
    <source>
        <dbReference type="EMBL" id="GAX23626.1"/>
    </source>
</evidence>
<dbReference type="GO" id="GO:0005634">
    <property type="term" value="C:nucleus"/>
    <property type="evidence" value="ECO:0007669"/>
    <property type="project" value="TreeGrafter"/>
</dbReference>
<dbReference type="PANTHER" id="PTHR12436:SF4">
    <property type="entry name" value="LEUKOCYTE RECEPTOR CLUSTER MEMBER 8"/>
    <property type="match status" value="1"/>
</dbReference>
<evidence type="ECO:0000259" key="1">
    <source>
        <dbReference type="Pfam" id="PF03399"/>
    </source>
</evidence>
<feature type="domain" description="SAC3/GANP/THP3 conserved" evidence="1">
    <location>
        <begin position="229"/>
        <end position="359"/>
    </location>
</feature>
<sequence length="379" mass="43211">MGKLKRKSLSKSSKVVSVAETPAVYSEDLGTKGIKQLRNGQGASLEGFSLVVNSTEKKRRLERKARFKVTGDKSKTIDLLYRPLDAARNSHDKAGSKQSDRLIGENTSLEKPYLRLTDFPKKEDVRPLSVLVKSLAHIKNRYIKDEDFEWANEQLKSVRQDLTVQRLRNSFVLEVYETHARILLEEGDLDEFNQCQTVIRSIVKGAGYDDGCGEMPSEEIRDSNTPLAQNEETEDEFRGYGILYALVRNAWSQLKLELAQVNASSLEGREGIELSSVHAIQVVKAVQECDYRTFFRLYECAPHLSAYLMDFLVKRVRNEAYNRIIASHRPTVSIEYIRDALHLADLEETRRFLRQQGASFIHEKGEPTFWIDCKSSLSG</sequence>
<dbReference type="OrthoDB" id="199574at2759"/>
<dbReference type="InParanoid" id="A0A1Z5KBP9"/>
<dbReference type="Gene3D" id="1.25.40.990">
    <property type="match status" value="1"/>
</dbReference>
<reference evidence="2 3" key="1">
    <citation type="journal article" date="2015" name="Plant Cell">
        <title>Oil accumulation by the oleaginous diatom Fistulifera solaris as revealed by the genome and transcriptome.</title>
        <authorList>
            <person name="Tanaka T."/>
            <person name="Maeda Y."/>
            <person name="Veluchamy A."/>
            <person name="Tanaka M."/>
            <person name="Abida H."/>
            <person name="Marechal E."/>
            <person name="Bowler C."/>
            <person name="Muto M."/>
            <person name="Sunaga Y."/>
            <person name="Tanaka M."/>
            <person name="Yoshino T."/>
            <person name="Taniguchi T."/>
            <person name="Fukuda Y."/>
            <person name="Nemoto M."/>
            <person name="Matsumoto M."/>
            <person name="Wong P.S."/>
            <person name="Aburatani S."/>
            <person name="Fujibuchi W."/>
        </authorList>
    </citation>
    <scope>NUCLEOTIDE SEQUENCE [LARGE SCALE GENOMIC DNA]</scope>
    <source>
        <strain evidence="2 3">JPCC DA0580</strain>
    </source>
</reference>
<dbReference type="InterPro" id="IPR045107">
    <property type="entry name" value="SAC3/GANP/THP3"/>
</dbReference>
<comment type="caution">
    <text evidence="2">The sequence shown here is derived from an EMBL/GenBank/DDBJ whole genome shotgun (WGS) entry which is preliminary data.</text>
</comment>
<feature type="domain" description="SAC3/GANP/THP3 conserved" evidence="1">
    <location>
        <begin position="118"/>
        <end position="184"/>
    </location>
</feature>
<dbReference type="InterPro" id="IPR005062">
    <property type="entry name" value="SAC3/GANP/THP3_conserved"/>
</dbReference>
<accession>A0A1Z5KBP9</accession>
<gene>
    <name evidence="2" type="ORF">FisN_12Hh199</name>
</gene>
<dbReference type="PANTHER" id="PTHR12436">
    <property type="entry name" value="80 KDA MCM3-ASSOCIATED PROTEIN"/>
    <property type="match status" value="1"/>
</dbReference>